<dbReference type="PANTHER" id="PTHR24276">
    <property type="entry name" value="POLYSERASE-RELATED"/>
    <property type="match status" value="1"/>
</dbReference>
<dbReference type="AlphaFoldDB" id="A0A0B8NN19"/>
<sequence length="256" mass="26425">MSFSRRVAVLAAALIGCTVPASVPAHAVVGGTETTTGDYPWLATVGTPLFFPRASGQFCGGELIAPDQVLTAAHCVQLAQLLPQALTVIFDRGDLTAHDGTTVAVTNVRLHPDFRTDTVDGVDVYHHDLAILTLAHPQQRPTVQLAARPNRSFTVPADGSGVVLGWGGTADGDSANTVLRRATVPMVSDADCAAAYPGTFDASEMACAGSTTADTGEFDSGGPLLVDGKLVGITSWARGTAQAGYPGVYARMPASF</sequence>
<keyword evidence="7" id="KW-1185">Reference proteome</keyword>
<dbReference type="GO" id="GO:0004252">
    <property type="term" value="F:serine-type endopeptidase activity"/>
    <property type="evidence" value="ECO:0007669"/>
    <property type="project" value="UniProtKB-EC"/>
</dbReference>
<organism evidence="5 8">
    <name type="scientific">Nocardia seriolae</name>
    <dbReference type="NCBI Taxonomy" id="37332"/>
    <lineage>
        <taxon>Bacteria</taxon>
        <taxon>Bacillati</taxon>
        <taxon>Actinomycetota</taxon>
        <taxon>Actinomycetes</taxon>
        <taxon>Mycobacteriales</taxon>
        <taxon>Nocardiaceae</taxon>
        <taxon>Nocardia</taxon>
    </lineage>
</organism>
<dbReference type="GeneID" id="93374997"/>
<dbReference type="RefSeq" id="WP_033087092.1">
    <property type="nucleotide sequence ID" value="NZ_AP017900.1"/>
</dbReference>
<evidence type="ECO:0000313" key="8">
    <source>
        <dbReference type="Proteomes" id="UP000180166"/>
    </source>
</evidence>
<dbReference type="Pfam" id="PF00089">
    <property type="entry name" value="Trypsin"/>
    <property type="match status" value="1"/>
</dbReference>
<dbReference type="InterPro" id="IPR009003">
    <property type="entry name" value="Peptidase_S1_PA"/>
</dbReference>
<evidence type="ECO:0000256" key="2">
    <source>
        <dbReference type="ARBA" id="ARBA00023157"/>
    </source>
</evidence>
<dbReference type="EMBL" id="BBYQ01000141">
    <property type="protein sequence ID" value="GAP32084.1"/>
    <property type="molecule type" value="Genomic_DNA"/>
</dbReference>
<feature type="domain" description="Peptidase S1" evidence="4">
    <location>
        <begin position="28"/>
        <end position="256"/>
    </location>
</feature>
<keyword evidence="5" id="KW-0378">Hydrolase</keyword>
<feature type="chain" id="PRO_5014509514" evidence="3">
    <location>
        <begin position="28"/>
        <end position="256"/>
    </location>
</feature>
<proteinExistence type="inferred from homology"/>
<dbReference type="OrthoDB" id="9815928at2"/>
<reference evidence="5 8" key="3">
    <citation type="submission" date="2016-10" db="EMBL/GenBank/DDBJ databases">
        <title>Genome sequence of Nocardia seriolae strain EM150506, isolated from Anguila japonica.</title>
        <authorList>
            <person name="Han H.-J."/>
        </authorList>
    </citation>
    <scope>NUCLEOTIDE SEQUENCE [LARGE SCALE GENOMIC DNA]</scope>
    <source>
        <strain evidence="5 8">EM150506</strain>
    </source>
</reference>
<dbReference type="PROSITE" id="PS50240">
    <property type="entry name" value="TRYPSIN_DOM"/>
    <property type="match status" value="1"/>
</dbReference>
<evidence type="ECO:0000313" key="7">
    <source>
        <dbReference type="Proteomes" id="UP000037179"/>
    </source>
</evidence>
<evidence type="ECO:0000256" key="1">
    <source>
        <dbReference type="ARBA" id="ARBA00007664"/>
    </source>
</evidence>
<gene>
    <name evidence="5" type="ORF">NS506_04879</name>
    <name evidence="6" type="ORF">NSK11_contig00141-0003</name>
</gene>
<evidence type="ECO:0000259" key="4">
    <source>
        <dbReference type="PROSITE" id="PS50240"/>
    </source>
</evidence>
<dbReference type="KEGG" id="nsr:NS506_04879"/>
<dbReference type="Gene3D" id="2.40.10.10">
    <property type="entry name" value="Trypsin-like serine proteases"/>
    <property type="match status" value="1"/>
</dbReference>
<feature type="signal peptide" evidence="3">
    <location>
        <begin position="1"/>
        <end position="27"/>
    </location>
</feature>
<dbReference type="InterPro" id="IPR018114">
    <property type="entry name" value="TRYPSIN_HIS"/>
</dbReference>
<evidence type="ECO:0000256" key="3">
    <source>
        <dbReference type="SAM" id="SignalP"/>
    </source>
</evidence>
<comment type="similarity">
    <text evidence="1">Belongs to the peptidase S1 family.</text>
</comment>
<name>A0A0B8NN19_9NOCA</name>
<accession>A0A0B8NN19</accession>
<dbReference type="PROSITE" id="PS00134">
    <property type="entry name" value="TRYPSIN_HIS"/>
    <property type="match status" value="1"/>
</dbReference>
<dbReference type="InterPro" id="IPR050430">
    <property type="entry name" value="Peptidase_S1"/>
</dbReference>
<dbReference type="PROSITE" id="PS51257">
    <property type="entry name" value="PROKAR_LIPOPROTEIN"/>
    <property type="match status" value="1"/>
</dbReference>
<dbReference type="InterPro" id="IPR001254">
    <property type="entry name" value="Trypsin_dom"/>
</dbReference>
<dbReference type="CDD" id="cd00190">
    <property type="entry name" value="Tryp_SPc"/>
    <property type="match status" value="1"/>
</dbReference>
<dbReference type="EC" id="3.4.21.71" evidence="5"/>
<dbReference type="PRINTS" id="PR00722">
    <property type="entry name" value="CHYMOTRYPSIN"/>
</dbReference>
<dbReference type="PANTHER" id="PTHR24276:SF98">
    <property type="entry name" value="FI18310P1-RELATED"/>
    <property type="match status" value="1"/>
</dbReference>
<keyword evidence="3" id="KW-0732">Signal</keyword>
<evidence type="ECO:0000313" key="5">
    <source>
        <dbReference type="EMBL" id="APA98925.1"/>
    </source>
</evidence>
<dbReference type="SUPFAM" id="SSF50494">
    <property type="entry name" value="Trypsin-like serine proteases"/>
    <property type="match status" value="1"/>
</dbReference>
<protein>
    <submittedName>
        <fullName evidence="5">Pancreatic elastase II</fullName>
        <ecNumber evidence="5">3.4.21.71</ecNumber>
    </submittedName>
    <submittedName>
        <fullName evidence="6">Trypsin</fullName>
    </submittedName>
</protein>
<dbReference type="InterPro" id="IPR001314">
    <property type="entry name" value="Peptidase_S1A"/>
</dbReference>
<dbReference type="InterPro" id="IPR043504">
    <property type="entry name" value="Peptidase_S1_PA_chymotrypsin"/>
</dbReference>
<dbReference type="GO" id="GO:0006508">
    <property type="term" value="P:proteolysis"/>
    <property type="evidence" value="ECO:0007669"/>
    <property type="project" value="InterPro"/>
</dbReference>
<dbReference type="Proteomes" id="UP000180166">
    <property type="component" value="Chromosome"/>
</dbReference>
<dbReference type="EMBL" id="CP017839">
    <property type="protein sequence ID" value="APA98925.1"/>
    <property type="molecule type" value="Genomic_DNA"/>
</dbReference>
<keyword evidence="2" id="KW-1015">Disulfide bond</keyword>
<reference evidence="6 7" key="2">
    <citation type="journal article" date="2016" name="Genome Announc.">
        <title>Draft Genome Sequence of Erythromycin- and Oxytetracycline-Sensitive Nocardia seriolae Strain U-1 (NBRC 110359).</title>
        <authorList>
            <person name="Imajoh M."/>
            <person name="Sukeda M."/>
            <person name="Shimizu M."/>
            <person name="Yamane J."/>
            <person name="Ohnishi K."/>
            <person name="Oshima S."/>
        </authorList>
    </citation>
    <scope>NUCLEOTIDE SEQUENCE [LARGE SCALE GENOMIC DNA]</scope>
    <source>
        <strain evidence="6 7">U-1</strain>
    </source>
</reference>
<dbReference type="Proteomes" id="UP000037179">
    <property type="component" value="Unassembled WGS sequence"/>
</dbReference>
<evidence type="ECO:0000313" key="6">
    <source>
        <dbReference type="EMBL" id="GAP32084.1"/>
    </source>
</evidence>
<reference evidence="7" key="1">
    <citation type="submission" date="2015-07" db="EMBL/GenBank/DDBJ databases">
        <title>Nocardia seriolae U-1 whole genome shotgun sequence.</title>
        <authorList>
            <person name="Imajoh M."/>
            <person name="Fukumoto Y."/>
            <person name="Sukeda M."/>
            <person name="Yamane J."/>
            <person name="Yamasaki K."/>
            <person name="Shimizu M."/>
            <person name="Ohnishi K."/>
            <person name="Oshima S."/>
        </authorList>
    </citation>
    <scope>NUCLEOTIDE SEQUENCE [LARGE SCALE GENOMIC DNA]</scope>
    <source>
        <strain evidence="7">U-1</strain>
    </source>
</reference>
<dbReference type="SMART" id="SM00020">
    <property type="entry name" value="Tryp_SPc"/>
    <property type="match status" value="1"/>
</dbReference>